<feature type="domain" description="Cupin type-1" evidence="1">
    <location>
        <begin position="67"/>
        <end position="120"/>
    </location>
</feature>
<comment type="caution">
    <text evidence="2">The sequence shown here is derived from an EMBL/GenBank/DDBJ whole genome shotgun (WGS) entry which is preliminary data.</text>
</comment>
<gene>
    <name evidence="2" type="ORF">BJX67DRAFT_382826</name>
</gene>
<accession>A0ABR4LPM9</accession>
<proteinExistence type="predicted"/>
<dbReference type="GeneID" id="98148384"/>
<organism evidence="2 3">
    <name type="scientific">Aspergillus lucknowensis</name>
    <dbReference type="NCBI Taxonomy" id="176173"/>
    <lineage>
        <taxon>Eukaryota</taxon>
        <taxon>Fungi</taxon>
        <taxon>Dikarya</taxon>
        <taxon>Ascomycota</taxon>
        <taxon>Pezizomycotina</taxon>
        <taxon>Eurotiomycetes</taxon>
        <taxon>Eurotiomycetidae</taxon>
        <taxon>Eurotiales</taxon>
        <taxon>Aspergillaceae</taxon>
        <taxon>Aspergillus</taxon>
        <taxon>Aspergillus subgen. Nidulantes</taxon>
    </lineage>
</organism>
<name>A0ABR4LPM9_9EURO</name>
<dbReference type="SUPFAM" id="SSF51182">
    <property type="entry name" value="RmlC-like cupins"/>
    <property type="match status" value="1"/>
</dbReference>
<dbReference type="CDD" id="cd02219">
    <property type="entry name" value="cupin_YjlB-like"/>
    <property type="match status" value="1"/>
</dbReference>
<dbReference type="InterPro" id="IPR006045">
    <property type="entry name" value="Cupin_1"/>
</dbReference>
<evidence type="ECO:0000313" key="3">
    <source>
        <dbReference type="Proteomes" id="UP001610432"/>
    </source>
</evidence>
<dbReference type="PANTHER" id="PTHR36448:SF3">
    <property type="entry name" value="CUPIN TYPE-2 DOMAIN-CONTAINING PROTEIN"/>
    <property type="match status" value="1"/>
</dbReference>
<dbReference type="Pfam" id="PF00190">
    <property type="entry name" value="Cupin_1"/>
    <property type="match status" value="1"/>
</dbReference>
<dbReference type="InterPro" id="IPR011051">
    <property type="entry name" value="RmlC_Cupin_sf"/>
</dbReference>
<sequence>MLLRPRSETQITSRQLPRWERIPNTSIQSKPLMVYHQAFHGTPDELSEHLENVGEVSPSWIYTMYSQTHFHSTSHEILGVVSGSARLCFGGEGNPHRFEPTVSKGDLIIVPAGVGHQLLSEPDTTEGPFRMVGAYPRGKSWDMCYGQPGEESKWQAIGRLGWFGRDPLYGKDGPALQV</sequence>
<protein>
    <submittedName>
        <fullName evidence="2">RmlC-like cupin domain-containing protein</fullName>
    </submittedName>
</protein>
<dbReference type="RefSeq" id="XP_070884312.1">
    <property type="nucleotide sequence ID" value="XM_071033312.1"/>
</dbReference>
<dbReference type="InterPro" id="IPR014500">
    <property type="entry name" value="UCP019307_cupin"/>
</dbReference>
<dbReference type="PANTHER" id="PTHR36448">
    <property type="entry name" value="BLR7373 PROTEIN"/>
    <property type="match status" value="1"/>
</dbReference>
<dbReference type="Proteomes" id="UP001610432">
    <property type="component" value="Unassembled WGS sequence"/>
</dbReference>
<evidence type="ECO:0000259" key="1">
    <source>
        <dbReference type="Pfam" id="PF00190"/>
    </source>
</evidence>
<reference evidence="2 3" key="1">
    <citation type="submission" date="2024-07" db="EMBL/GenBank/DDBJ databases">
        <title>Section-level genome sequencing and comparative genomics of Aspergillus sections Usti and Cavernicolus.</title>
        <authorList>
            <consortium name="Lawrence Berkeley National Laboratory"/>
            <person name="Nybo J.L."/>
            <person name="Vesth T.C."/>
            <person name="Theobald S."/>
            <person name="Frisvad J.C."/>
            <person name="Larsen T.O."/>
            <person name="Kjaerboelling I."/>
            <person name="Rothschild-Mancinelli K."/>
            <person name="Lyhne E.K."/>
            <person name="Kogle M.E."/>
            <person name="Barry K."/>
            <person name="Clum A."/>
            <person name="Na H."/>
            <person name="Ledsgaard L."/>
            <person name="Lin J."/>
            <person name="Lipzen A."/>
            <person name="Kuo A."/>
            <person name="Riley R."/>
            <person name="Mondo S."/>
            <person name="Labutti K."/>
            <person name="Haridas S."/>
            <person name="Pangalinan J."/>
            <person name="Salamov A.A."/>
            <person name="Simmons B.A."/>
            <person name="Magnuson J.K."/>
            <person name="Chen J."/>
            <person name="Drula E."/>
            <person name="Henrissat B."/>
            <person name="Wiebenga A."/>
            <person name="Lubbers R.J."/>
            <person name="Gomes A.C."/>
            <person name="Macurrencykelacurrency M.R."/>
            <person name="Stajich J."/>
            <person name="Grigoriev I.V."/>
            <person name="Mortensen U.H."/>
            <person name="De Vries R.P."/>
            <person name="Baker S.E."/>
            <person name="Andersen M.R."/>
        </authorList>
    </citation>
    <scope>NUCLEOTIDE SEQUENCE [LARGE SCALE GENOMIC DNA]</scope>
    <source>
        <strain evidence="2 3">CBS 449.75</strain>
    </source>
</reference>
<dbReference type="EMBL" id="JBFXLQ010000032">
    <property type="protein sequence ID" value="KAL2865333.1"/>
    <property type="molecule type" value="Genomic_DNA"/>
</dbReference>
<dbReference type="InterPro" id="IPR047121">
    <property type="entry name" value="YjiB-like"/>
</dbReference>
<evidence type="ECO:0000313" key="2">
    <source>
        <dbReference type="EMBL" id="KAL2865333.1"/>
    </source>
</evidence>
<dbReference type="PIRSF" id="PIRSF019307">
    <property type="entry name" value="UCP019307"/>
    <property type="match status" value="1"/>
</dbReference>
<dbReference type="InterPro" id="IPR014710">
    <property type="entry name" value="RmlC-like_jellyroll"/>
</dbReference>
<keyword evidence="3" id="KW-1185">Reference proteome</keyword>
<dbReference type="Gene3D" id="2.60.120.10">
    <property type="entry name" value="Jelly Rolls"/>
    <property type="match status" value="1"/>
</dbReference>